<dbReference type="GO" id="GO:0061909">
    <property type="term" value="P:autophagosome-lysosome fusion"/>
    <property type="evidence" value="ECO:0007669"/>
    <property type="project" value="TreeGrafter"/>
</dbReference>
<feature type="compositionally biased region" description="Basic and acidic residues" evidence="1">
    <location>
        <begin position="637"/>
        <end position="646"/>
    </location>
</feature>
<protein>
    <submittedName>
        <fullName evidence="7">Uncharacterized protein LOC108669039</fullName>
    </submittedName>
</protein>
<keyword evidence="6" id="KW-1185">Reference proteome</keyword>
<evidence type="ECO:0000259" key="3">
    <source>
        <dbReference type="Pfam" id="PF23069"/>
    </source>
</evidence>
<dbReference type="AlphaFoldDB" id="A0A8B7NDX6"/>
<dbReference type="Proteomes" id="UP000694843">
    <property type="component" value="Unplaced"/>
</dbReference>
<gene>
    <name evidence="7" type="primary">LOC108669039</name>
</gene>
<dbReference type="KEGG" id="hazt:108669039"/>
<evidence type="ECO:0000259" key="4">
    <source>
        <dbReference type="Pfam" id="PF23070"/>
    </source>
</evidence>
<dbReference type="Pfam" id="PF23071">
    <property type="entry name" value="DUF7044"/>
    <property type="match status" value="1"/>
</dbReference>
<feature type="domain" description="DUF7043" evidence="4">
    <location>
        <begin position="376"/>
        <end position="445"/>
    </location>
</feature>
<feature type="compositionally biased region" description="Basic and acidic residues" evidence="1">
    <location>
        <begin position="613"/>
        <end position="622"/>
    </location>
</feature>
<feature type="domain" description="DUF7042" evidence="3">
    <location>
        <begin position="141"/>
        <end position="266"/>
    </location>
</feature>
<evidence type="ECO:0000256" key="2">
    <source>
        <dbReference type="SAM" id="SignalP"/>
    </source>
</evidence>
<evidence type="ECO:0000313" key="6">
    <source>
        <dbReference type="Proteomes" id="UP000694843"/>
    </source>
</evidence>
<dbReference type="Pfam" id="PF23070">
    <property type="entry name" value="DUF7043"/>
    <property type="match status" value="1"/>
</dbReference>
<feature type="domain" description="DUF7044" evidence="5">
    <location>
        <begin position="42"/>
        <end position="122"/>
    </location>
</feature>
<feature type="region of interest" description="Disordered" evidence="1">
    <location>
        <begin position="613"/>
        <end position="653"/>
    </location>
</feature>
<dbReference type="PANTHER" id="PTHR22255">
    <property type="entry name" value="LP06548P"/>
    <property type="match status" value="1"/>
</dbReference>
<evidence type="ECO:0000313" key="7">
    <source>
        <dbReference type="RefSeq" id="XP_018011812.1"/>
    </source>
</evidence>
<dbReference type="OMA" id="INRTHIS"/>
<dbReference type="InterPro" id="IPR055470">
    <property type="entry name" value="DUF7042"/>
</dbReference>
<dbReference type="PANTHER" id="PTHR22255:SF9">
    <property type="entry name" value="LP06548P"/>
    <property type="match status" value="1"/>
</dbReference>
<keyword evidence="2" id="KW-0732">Signal</keyword>
<dbReference type="GeneID" id="108669039"/>
<feature type="signal peptide" evidence="2">
    <location>
        <begin position="1"/>
        <end position="40"/>
    </location>
</feature>
<dbReference type="Pfam" id="PF23069">
    <property type="entry name" value="DUF7042"/>
    <property type="match status" value="1"/>
</dbReference>
<evidence type="ECO:0000259" key="5">
    <source>
        <dbReference type="Pfam" id="PF23071"/>
    </source>
</evidence>
<dbReference type="OrthoDB" id="9979716at2759"/>
<feature type="chain" id="PRO_5034403666" evidence="2">
    <location>
        <begin position="41"/>
        <end position="734"/>
    </location>
</feature>
<name>A0A8B7NDX6_HYAAZ</name>
<sequence length="734" mass="81001">MGPGDRQLQLTGSRCALASTPRLLVTLATLLLVSLPSSQGICELPSHWKGGWFQNGARDVISITRTEFSSKGVCWQSKDGQKFLFKKNDCFRCLAISEKHANVLMYKETYCQPISDLDHLCSSINGDAPLYSMFRRDAPAAPCPFKGPLTFSYNVGSGLCTTPASNIDSCTRDSRLLLRYQACPDMKGTESQEVKLECIGEWKEGTTKYFVGRIDSRKALTDEDKYRCFAWEHSREKDLYDYKMAQSEDATCNGVPSASDGAVILQIKKAGSYSGCRLPTWVTHHRRWHALDRGAIYVVAHSNATLRLHHVHSSSAAVISSTAKDNVIDMGAASGQQDGRFKAGYSGKAQANGAGKRKYWSRDHGRSDGEFDEPGVATEARIVCSQRLRESPNHVMLVTHYTKGCSSGYVCTVLYRRGQHIIEMQQGSPSILPEQACLASNFNASAAPYITLISGSPAPQPCPLAGVWAAQEAGEGLSDGGCQERRVTHLRAGCGGVQHNMEFVQSCDPPEAGLHSYVCHGHWQEGRSVFVVASPSDRPAHRLCLTASVDSEEDSHRNNFRDQNSFYNNRDDHNRDFGNPYDRESEEDLSFNYDSNSFNNNDGFRVEDYERAASPKAEEYAPRSDQLGSGSHVNSHHVGDDKEYNSHRYGPVTRGNRQMLDGINLLLSNRTLVITAHAHSCPRRVVPPTTFLSVNLTIKTECLVASSGRRAKLELLMIPNLLLTATAEPQVALL</sequence>
<reference evidence="7" key="1">
    <citation type="submission" date="2025-08" db="UniProtKB">
        <authorList>
            <consortium name="RefSeq"/>
        </authorList>
    </citation>
    <scope>IDENTIFICATION</scope>
    <source>
        <tissue evidence="7">Whole organism</tissue>
    </source>
</reference>
<evidence type="ECO:0000256" key="1">
    <source>
        <dbReference type="SAM" id="MobiDB-lite"/>
    </source>
</evidence>
<dbReference type="InterPro" id="IPR055472">
    <property type="entry name" value="DUF7044"/>
</dbReference>
<dbReference type="RefSeq" id="XP_018011812.1">
    <property type="nucleotide sequence ID" value="XM_018156323.2"/>
</dbReference>
<accession>A0A8B7NDX6</accession>
<proteinExistence type="predicted"/>
<organism evidence="6 7">
    <name type="scientific">Hyalella azteca</name>
    <name type="common">Amphipod</name>
    <dbReference type="NCBI Taxonomy" id="294128"/>
    <lineage>
        <taxon>Eukaryota</taxon>
        <taxon>Metazoa</taxon>
        <taxon>Ecdysozoa</taxon>
        <taxon>Arthropoda</taxon>
        <taxon>Crustacea</taxon>
        <taxon>Multicrustacea</taxon>
        <taxon>Malacostraca</taxon>
        <taxon>Eumalacostraca</taxon>
        <taxon>Peracarida</taxon>
        <taxon>Amphipoda</taxon>
        <taxon>Senticaudata</taxon>
        <taxon>Talitrida</taxon>
        <taxon>Talitroidea</taxon>
        <taxon>Hyalellidae</taxon>
        <taxon>Hyalella</taxon>
    </lineage>
</organism>
<feature type="region of interest" description="Disordered" evidence="1">
    <location>
        <begin position="551"/>
        <end position="595"/>
    </location>
</feature>
<dbReference type="InterPro" id="IPR055471">
    <property type="entry name" value="DUF7043"/>
</dbReference>